<evidence type="ECO:0000256" key="1">
    <source>
        <dbReference type="SAM" id="SignalP"/>
    </source>
</evidence>
<accession>A0A131Y9L7</accession>
<proteinExistence type="evidence at transcript level"/>
<feature type="signal peptide" evidence="1">
    <location>
        <begin position="1"/>
        <end position="17"/>
    </location>
</feature>
<organism evidence="2">
    <name type="scientific">Ixodes ricinus</name>
    <name type="common">Common tick</name>
    <name type="synonym">Acarus ricinus</name>
    <dbReference type="NCBI Taxonomy" id="34613"/>
    <lineage>
        <taxon>Eukaryota</taxon>
        <taxon>Metazoa</taxon>
        <taxon>Ecdysozoa</taxon>
        <taxon>Arthropoda</taxon>
        <taxon>Chelicerata</taxon>
        <taxon>Arachnida</taxon>
        <taxon>Acari</taxon>
        <taxon>Parasitiformes</taxon>
        <taxon>Ixodida</taxon>
        <taxon>Ixodoidea</taxon>
        <taxon>Ixodidae</taxon>
        <taxon>Ixodinae</taxon>
        <taxon>Ixodes</taxon>
    </lineage>
</organism>
<dbReference type="EMBL" id="GEFM01000990">
    <property type="protein sequence ID" value="JAP74806.1"/>
    <property type="molecule type" value="mRNA"/>
</dbReference>
<keyword evidence="1" id="KW-0732">Signal</keyword>
<sequence>MKLYLLLALALATNAYGAAVEKANDPVLQDVADEGEEYRLKQDLGKAFEKAGLWLQGNYTPETEDERKRLEMLNSELEALIANAAKEDILDELDDEAAAYGWGEVITGAAKTLVTQVVINKIASIIVGAMG</sequence>
<feature type="chain" id="PRO_5007284431" evidence="1">
    <location>
        <begin position="18"/>
        <end position="131"/>
    </location>
</feature>
<reference evidence="2" key="1">
    <citation type="submission" date="2016-02" db="EMBL/GenBank/DDBJ databases">
        <title>RNAseq analyses of the midgut from blood- or serum-fed Ixodes ricinus ticks.</title>
        <authorList>
            <person name="Perner J."/>
            <person name="Provaznik J."/>
            <person name="Schrenkova J."/>
            <person name="Urbanova V."/>
            <person name="Ribeiro J.M."/>
            <person name="Kopacek P."/>
        </authorList>
    </citation>
    <scope>NUCLEOTIDE SEQUENCE</scope>
    <source>
        <tissue evidence="2">Gut</tissue>
    </source>
</reference>
<evidence type="ECO:0000313" key="2">
    <source>
        <dbReference type="EMBL" id="JAP74806.1"/>
    </source>
</evidence>
<protein>
    <submittedName>
        <fullName evidence="2">Putative salivary gland secreted protein</fullName>
    </submittedName>
</protein>
<dbReference type="AlphaFoldDB" id="A0A131Y9L7"/>
<name>A0A131Y9L7_IXORI</name>